<dbReference type="KEGG" id="bxi:BK049_15400"/>
<sequence>MHILDDTMHVHVGYYERGFDVEGVFFKNLETGKWLLFFDHKSYGITFLKPYETYVGLGLLIGEYSIEEDRIENEGNKLFERFLKENGIVK</sequence>
<evidence type="ECO:0000313" key="2">
    <source>
        <dbReference type="Proteomes" id="UP000177709"/>
    </source>
</evidence>
<dbReference type="Pfam" id="PF13143">
    <property type="entry name" value="DUF3986"/>
    <property type="match status" value="1"/>
</dbReference>
<dbReference type="InterPro" id="IPR025047">
    <property type="entry name" value="DUF3986"/>
</dbReference>
<dbReference type="EMBL" id="CP017786">
    <property type="protein sequence ID" value="AOZ89954.1"/>
    <property type="molecule type" value="Genomic_DNA"/>
</dbReference>
<reference evidence="1 2" key="1">
    <citation type="submission" date="2016-10" db="EMBL/GenBank/DDBJ databases">
        <title>Whole genome sequence of hyper active fibrinolysis bacterium Bacillus pumilus strain VV3 isolated from fermented rice.</title>
        <authorList>
            <person name="Mariadas V.A."/>
            <person name="Vijayaraghavan P."/>
            <person name="Dhandapani V."/>
        </authorList>
    </citation>
    <scope>NUCLEOTIDE SEQUENCE [LARGE SCALE GENOMIC DNA]</scope>
    <source>
        <strain evidence="1 2">VV3</strain>
    </source>
</reference>
<dbReference type="RefSeq" id="WP_071168896.1">
    <property type="nucleotide sequence ID" value="NZ_CP017786.1"/>
</dbReference>
<dbReference type="Proteomes" id="UP000177709">
    <property type="component" value="Chromosome"/>
</dbReference>
<evidence type="ECO:0000313" key="1">
    <source>
        <dbReference type="EMBL" id="AOZ89954.1"/>
    </source>
</evidence>
<name>A0AAC9IKE7_9BACI</name>
<organism evidence="1 2">
    <name type="scientific">Bacillus xiamenensis</name>
    <dbReference type="NCBI Taxonomy" id="1178537"/>
    <lineage>
        <taxon>Bacteria</taxon>
        <taxon>Bacillati</taxon>
        <taxon>Bacillota</taxon>
        <taxon>Bacilli</taxon>
        <taxon>Bacillales</taxon>
        <taxon>Bacillaceae</taxon>
        <taxon>Bacillus</taxon>
    </lineage>
</organism>
<proteinExistence type="predicted"/>
<evidence type="ECO:0008006" key="3">
    <source>
        <dbReference type="Google" id="ProtNLM"/>
    </source>
</evidence>
<accession>A0AAC9IKE7</accession>
<protein>
    <recommendedName>
        <fullName evidence="3">DUF3986 domain-containing protein</fullName>
    </recommendedName>
</protein>
<dbReference type="AlphaFoldDB" id="A0AAC9IKE7"/>
<gene>
    <name evidence="1" type="ORF">BK049_15400</name>
</gene>